<evidence type="ECO:0008006" key="3">
    <source>
        <dbReference type="Google" id="ProtNLM"/>
    </source>
</evidence>
<comment type="caution">
    <text evidence="1">The sequence shown here is derived from an EMBL/GenBank/DDBJ whole genome shotgun (WGS) entry which is preliminary data.</text>
</comment>
<accession>A0A1F6FIJ7</accession>
<evidence type="ECO:0000313" key="2">
    <source>
        <dbReference type="Proteomes" id="UP000177395"/>
    </source>
</evidence>
<name>A0A1F6FIJ7_9BACT</name>
<organism evidence="1 2">
    <name type="scientific">Candidatus Kaiserbacteria bacterium RIFOXYB1_FULL_46_14</name>
    <dbReference type="NCBI Taxonomy" id="1798531"/>
    <lineage>
        <taxon>Bacteria</taxon>
        <taxon>Candidatus Kaiseribacteriota</taxon>
    </lineage>
</organism>
<dbReference type="Proteomes" id="UP000177395">
    <property type="component" value="Unassembled WGS sequence"/>
</dbReference>
<evidence type="ECO:0000313" key="1">
    <source>
        <dbReference type="EMBL" id="OGG85692.1"/>
    </source>
</evidence>
<sequence length="267" mass="30520">MDVHQILLRIKTDFDRTIATAQFNGNTYTNGNEAKQAVIRSQKIINLIHELVKNDFVNCGVPPHMIFPPIEKSNPEIKIKGFLKSKNQDVTIIPKASNVVLSGTDSIENEKILSVNIRSQLSSLAKNIDTLYERTFAEALNLHLSYPRQCLGEVYLIPTHEYDDKAMLQNQIAYKSVSKIERYIEMFQAINNRRDTDKDGYKYERVCLLIADFRQTSPKLYESIEELKNDGLVAQDSTATMENLTFNNFANDLISVYKDRFGQNSIS</sequence>
<dbReference type="EMBL" id="MFMS01000005">
    <property type="protein sequence ID" value="OGG85692.1"/>
    <property type="molecule type" value="Genomic_DNA"/>
</dbReference>
<reference evidence="1 2" key="1">
    <citation type="journal article" date="2016" name="Nat. Commun.">
        <title>Thousands of microbial genomes shed light on interconnected biogeochemical processes in an aquifer system.</title>
        <authorList>
            <person name="Anantharaman K."/>
            <person name="Brown C.T."/>
            <person name="Hug L.A."/>
            <person name="Sharon I."/>
            <person name="Castelle C.J."/>
            <person name="Probst A.J."/>
            <person name="Thomas B.C."/>
            <person name="Singh A."/>
            <person name="Wilkins M.J."/>
            <person name="Karaoz U."/>
            <person name="Brodie E.L."/>
            <person name="Williams K.H."/>
            <person name="Hubbard S.S."/>
            <person name="Banfield J.F."/>
        </authorList>
    </citation>
    <scope>NUCLEOTIDE SEQUENCE [LARGE SCALE GENOMIC DNA]</scope>
</reference>
<protein>
    <recommendedName>
        <fullName evidence="3">Restriction endonuclease</fullName>
    </recommendedName>
</protein>
<gene>
    <name evidence="1" type="ORF">A2392_02720</name>
</gene>
<dbReference type="AlphaFoldDB" id="A0A1F6FIJ7"/>
<proteinExistence type="predicted"/>